<dbReference type="CDD" id="cd17065">
    <property type="entry name" value="Ubl_UBP24"/>
    <property type="match status" value="1"/>
</dbReference>
<feature type="region of interest" description="Disordered" evidence="13">
    <location>
        <begin position="2387"/>
        <end position="2433"/>
    </location>
</feature>
<evidence type="ECO:0000256" key="13">
    <source>
        <dbReference type="SAM" id="MobiDB-lite"/>
    </source>
</evidence>
<dbReference type="STRING" id="333673.A0A3M0KBP5"/>
<dbReference type="InterPro" id="IPR038765">
    <property type="entry name" value="Papain-like_cys_pep_sf"/>
</dbReference>
<dbReference type="InterPro" id="IPR055176">
    <property type="entry name" value="UBP24/USP9X/USP9Y_UBL"/>
</dbReference>
<feature type="domain" description="USP" evidence="15">
    <location>
        <begin position="1594"/>
        <end position="1947"/>
    </location>
</feature>
<comment type="similarity">
    <text evidence="2">Belongs to the peptidase C19 family.</text>
</comment>
<dbReference type="Pfam" id="PF00443">
    <property type="entry name" value="UCH"/>
    <property type="match status" value="1"/>
</dbReference>
<dbReference type="EMBL" id="QRBI01000117">
    <property type="protein sequence ID" value="RMC08724.1"/>
    <property type="molecule type" value="Genomic_DNA"/>
</dbReference>
<dbReference type="PROSITE" id="PS00972">
    <property type="entry name" value="USP_1"/>
    <property type="match status" value="1"/>
</dbReference>
<feature type="region of interest" description="Disordered" evidence="13">
    <location>
        <begin position="1968"/>
        <end position="1996"/>
    </location>
</feature>
<feature type="region of interest" description="Disordered" evidence="13">
    <location>
        <begin position="1826"/>
        <end position="1852"/>
    </location>
</feature>
<comment type="catalytic activity">
    <reaction evidence="1">
        <text>Thiol-dependent hydrolysis of ester, thioester, amide, peptide and isopeptide bonds formed by the C-terminal Gly of ubiquitin (a 76-residue protein attached to proteins as an intracellular targeting signal).</text>
        <dbReference type="EC" id="3.4.19.12"/>
    </reaction>
</comment>
<feature type="domain" description="UBA" evidence="14">
    <location>
        <begin position="3"/>
        <end position="44"/>
    </location>
</feature>
<feature type="compositionally biased region" description="Gly residues" evidence="13">
    <location>
        <begin position="61"/>
        <end position="89"/>
    </location>
</feature>
<evidence type="ECO:0000259" key="15">
    <source>
        <dbReference type="PROSITE" id="PS50235"/>
    </source>
</evidence>
<feature type="region of interest" description="Disordered" evidence="13">
    <location>
        <begin position="49"/>
        <end position="95"/>
    </location>
</feature>
<evidence type="ECO:0000256" key="11">
    <source>
        <dbReference type="ARBA" id="ARBA00078770"/>
    </source>
</evidence>
<gene>
    <name evidence="16" type="ORF">DUI87_14973</name>
</gene>
<dbReference type="InterPro" id="IPR033382">
    <property type="entry name" value="USP24_UBA"/>
</dbReference>
<dbReference type="Gene3D" id="1.10.8.10">
    <property type="entry name" value="DNA helicase RuvA subunit, C-terminal domain"/>
    <property type="match status" value="1"/>
</dbReference>
<dbReference type="GO" id="GO:0005829">
    <property type="term" value="C:cytosol"/>
    <property type="evidence" value="ECO:0007669"/>
    <property type="project" value="TreeGrafter"/>
</dbReference>
<sequence length="2433" mass="273398">MESEEEQHMTTLLCMGFSDAAAIRKALRLAKNDINEAVALLTNERPGLHYGGYEPMESGQGPPGGHGSPAGGQGPRGGDGDGGGGGGGFDPPPAYHEVVETEKNDENGNCSGEGIEFPTTNLYELESRVLTDHWSIPYKREESLGKCLIASTYLARLGLSDSDENCKRFMDRCMPEAFKKLLTSSAVHKWGTEIHEGIYNMLMLLVDLVAERVKQDPIPVGLLGVLTMAFNPDNEYHFKNRMKVCQRNWAEVFGEGNMHAVSPISTFQKMGGSRTASVELISPSENKFVAIERKFYICCFGKEPHGWLVDLVNRFAELGGFSAIQSKLNSEDIELGAISALVQPFGVCAEYLNSSVVQPMLDPVIHKMIKYVQNVEEKDLKDKRLVSIPELLSGIKLLCMRFQPDLVTAVDDLRLDILLRMLKSPHFSAKMNSLKEVTKLIEDSTVSKSVKNAIDTDRLLNWLVENSVLSIALEGNIDQAQYCDRIKGIIELLGSKLSLDELTKIWRIQSGQSSTVIENIHTIIAAAAVKFSSDQLNHLFVLIQKVLEVLWDLAHLPTLPCSLIQQALEEHLTILSDAYAVKEAIKRSYIIKCIEDIKRSIIQDLKKNFEIVKLVTGSLISCHRLAASVAGPGGLVGATLVDGRYTYREYLEAHLKFLAFFLQEATLYLGWNRAREIWECLVTGQDVCELDREMCFEWFTKGQHDLESDVQQQLFKEKILKLESYEITMNGFSLFKTFFENVNLCDHRLKRQGTQLSVEKLELIGMDFIWKIAMESPDEEIANEAIQLIINYSYINLTPRLKKDSVSLHKKFIADCYTRLEAASSALGGPTLTHAVTRATKMLTATAMPTVATSVQSPYRSTKLVIIERLLLLAERYVITIEDLYSVPRTILPHGASFHGHLLTLNVTYESTKDTFTIEAHSNETVGSVRWKIAKMLNSPVENIQIFANDSLLTVNKDQKLLHQLGFSDEQILTVKTSGSGTPSGSSADSSTSSSNSSSVFSSSYAMEQEKSLPGVVMALVCNVFDMLYQLANLEEPRITLRVRKLLLLIPTDPAIQEALDQLDSLGRKVLSSKLMPTADDEMARNCAKSFCENFLRAGGLSLVVNVMQRDSIPSEVDYETRQGVYSICLQLARFLLVGQTMPTLLDEDFIKDGVEALSSRPFRNVSRQASRQMSICGTPEKSSYRQLSVSDRSSIRVEEIIPAARVAIQTMEVNDFTSTVACFMRLSWAAAAGRLDLVGSSQPIKDSNTLFPAGIRNRLSSSGSNCSSGSEGEPTALHAGICVRQQSVSTKDALIAGEALSLLVTCLQLRSQQLGMEENWIIHYLEYKPGSFYNLPCVADFIIDILLGSPSAEIRRVACDQLYTLSQTDTSAHPDVQKPNQFLLSVVLGAQLPLWSPTSIMRGINQRLLSQCTEYFDLRCQLLDDLTSSEMEQLKISPAAMLEDEITWLDNFEPNRTAECETSEADNILLAGHLRLIKTLLSLCGAEKEMVGSSLIKPLLDDFLFRASRIILNSHSPAGSAAISQQDFHPKCSTADSRLAAYEVLVMLADSSPSNLQLITKELLSMHHQCDPALTKEFDYLPPVDSRSISGFVGLKNGGATCYMNAVFQQLYMQPGLPEALLSIDDDTDNPDDNVFYQVQSLFGHLMESKLQYYVPENFWKIFKMWNKELYVREQQDAYEFFTSLIDQMDEYLKKIGRDQIFKNTFQGIFSDQKICKDCPHRYEREEAFMALNLGVTSCQSLEISLDQFVRGEVLEGSNAYYCEKCEEKRTTVKRTCIKVLPSLLVIHLMRFGFDWESGRSIKYDEQIRFPWMLNMEPYTVSGMARQDSSSEVGENGRSTDQGGGGSPRKKVAPTENYELVGVIVHSGQAHAGHYYSFIKDRRGCGKGKWYKFNDTVVEEFDLTDETLEYECFGGEYRPKVYDQSNPYPDVRRRYWNAYMLFYQRVSDQNSPVLPKKSRVSVVRQEAEDLSLSAPSSPEISPQSSPRPHRPNSDRLSILTKLVRKGEKKGLFVEKMPVRIYQMVRDENLKFMKNRDVYSSDYFSFVLSLASLNATKVKHPYYPCMAKVSLQLAVQFLFQTYLRTKKKLRADTEEWIATIDALLSKSIDACQWLVEYFVGPEGRELVKTFLLECSVREVRVAVATILEKTLDSALLYQEKLKTLHQLLEVLLALLDKDVPENCKNCAQYFLLFNNFVQKQGIRASSLLLRHSALRHMVNFLLGPNRQSNQTQLETAPPHELKNIFQLLHEILVIEDPLQVERIKFAFETENGLIGKLAGTWKSGLWFLIHVLLPTALMHHSNHVDSSRCYQCVKFLVTLAQKCPTAKDYFKENSHHWSWAVQWLQKKMSEHYWAPQSNVSNETSTAKTFQRTISAQDTLAYATALLNEKDQSGSSNGSESSPANENGERHLQQGSESPMMIGEPKSDLDDVDP</sequence>
<dbReference type="InterPro" id="IPR029071">
    <property type="entry name" value="Ubiquitin-like_domsf"/>
</dbReference>
<evidence type="ECO:0000256" key="6">
    <source>
        <dbReference type="ARBA" id="ARBA00022786"/>
    </source>
</evidence>
<feature type="region of interest" description="Disordered" evidence="13">
    <location>
        <begin position="977"/>
        <end position="996"/>
    </location>
</feature>
<dbReference type="CDD" id="cd02659">
    <property type="entry name" value="peptidase_C19C"/>
    <property type="match status" value="1"/>
</dbReference>
<dbReference type="Gene3D" id="3.90.70.10">
    <property type="entry name" value="Cysteine proteinases"/>
    <property type="match status" value="1"/>
</dbReference>
<comment type="caution">
    <text evidence="16">The sequence shown here is derived from an EMBL/GenBank/DDBJ whole genome shotgun (WGS) entry which is preliminary data.</text>
</comment>
<dbReference type="PANTHER" id="PTHR24006">
    <property type="entry name" value="UBIQUITIN CARBOXYL-TERMINAL HYDROLASE"/>
    <property type="match status" value="1"/>
</dbReference>
<evidence type="ECO:0000256" key="2">
    <source>
        <dbReference type="ARBA" id="ARBA00009085"/>
    </source>
</evidence>
<evidence type="ECO:0000256" key="8">
    <source>
        <dbReference type="ARBA" id="ARBA00022807"/>
    </source>
</evidence>
<evidence type="ECO:0000256" key="5">
    <source>
        <dbReference type="ARBA" id="ARBA00022670"/>
    </source>
</evidence>
<accession>A0A3M0KBP5</accession>
<keyword evidence="7" id="KW-0378">Hydrolase</keyword>
<dbReference type="EC" id="3.4.19.12" evidence="3"/>
<dbReference type="InterPro" id="IPR001394">
    <property type="entry name" value="Peptidase_C19_UCH"/>
</dbReference>
<dbReference type="CDD" id="cd14286">
    <property type="entry name" value="UBA_UBP24"/>
    <property type="match status" value="1"/>
</dbReference>
<dbReference type="SUPFAM" id="SSF46934">
    <property type="entry name" value="UBA-like"/>
    <property type="match status" value="1"/>
</dbReference>
<dbReference type="PROSITE" id="PS50030">
    <property type="entry name" value="UBA"/>
    <property type="match status" value="1"/>
</dbReference>
<keyword evidence="5" id="KW-0645">Protease</keyword>
<reference evidence="16 17" key="1">
    <citation type="submission" date="2018-07" db="EMBL/GenBank/DDBJ databases">
        <title>A high quality draft genome assembly of the barn swallow (H. rustica rustica).</title>
        <authorList>
            <person name="Formenti G."/>
            <person name="Chiara M."/>
            <person name="Poveda L."/>
            <person name="Francoijs K.-J."/>
            <person name="Bonisoli-Alquati A."/>
            <person name="Canova L."/>
            <person name="Gianfranceschi L."/>
            <person name="Horner D.S."/>
            <person name="Saino N."/>
        </authorList>
    </citation>
    <scope>NUCLEOTIDE SEQUENCE [LARGE SCALE GENOMIC DNA]</scope>
    <source>
        <strain evidence="16">Chelidonia</strain>
        <tissue evidence="16">Blood</tissue>
    </source>
</reference>
<name>A0A3M0KBP5_HIRRU</name>
<feature type="compositionally biased region" description="Polar residues" evidence="13">
    <location>
        <begin position="1828"/>
        <end position="1842"/>
    </location>
</feature>
<dbReference type="FunFam" id="1.10.8.10:FF:000075">
    <property type="entry name" value="Ubiquitin carboxyl-terminal hydrolase 24"/>
    <property type="match status" value="1"/>
</dbReference>
<keyword evidence="4" id="KW-0597">Phosphoprotein</keyword>
<dbReference type="PROSITE" id="PS50235">
    <property type="entry name" value="USP_3"/>
    <property type="match status" value="1"/>
</dbReference>
<evidence type="ECO:0000256" key="4">
    <source>
        <dbReference type="ARBA" id="ARBA00022553"/>
    </source>
</evidence>
<dbReference type="GO" id="GO:0005634">
    <property type="term" value="C:nucleus"/>
    <property type="evidence" value="ECO:0007669"/>
    <property type="project" value="TreeGrafter"/>
</dbReference>
<dbReference type="GO" id="GO:0016579">
    <property type="term" value="P:protein deubiquitination"/>
    <property type="evidence" value="ECO:0007669"/>
    <property type="project" value="InterPro"/>
</dbReference>
<evidence type="ECO:0000256" key="10">
    <source>
        <dbReference type="ARBA" id="ARBA00075166"/>
    </source>
</evidence>
<dbReference type="SUPFAM" id="SSF54236">
    <property type="entry name" value="Ubiquitin-like"/>
    <property type="match status" value="1"/>
</dbReference>
<dbReference type="InterPro" id="IPR047061">
    <property type="entry name" value="UBP24_Ubl"/>
</dbReference>
<keyword evidence="6" id="KW-0833">Ubl conjugation pathway</keyword>
<organism evidence="16 17">
    <name type="scientific">Hirundo rustica rustica</name>
    <dbReference type="NCBI Taxonomy" id="333673"/>
    <lineage>
        <taxon>Eukaryota</taxon>
        <taxon>Metazoa</taxon>
        <taxon>Chordata</taxon>
        <taxon>Craniata</taxon>
        <taxon>Vertebrata</taxon>
        <taxon>Euteleostomi</taxon>
        <taxon>Archelosauria</taxon>
        <taxon>Archosauria</taxon>
        <taxon>Dinosauria</taxon>
        <taxon>Saurischia</taxon>
        <taxon>Theropoda</taxon>
        <taxon>Coelurosauria</taxon>
        <taxon>Aves</taxon>
        <taxon>Neognathae</taxon>
        <taxon>Neoaves</taxon>
        <taxon>Telluraves</taxon>
        <taxon>Australaves</taxon>
        <taxon>Passeriformes</taxon>
        <taxon>Sylvioidea</taxon>
        <taxon>Hirundinidae</taxon>
        <taxon>Hirundo</taxon>
    </lineage>
</organism>
<dbReference type="SMART" id="SM00165">
    <property type="entry name" value="UBA"/>
    <property type="match status" value="1"/>
</dbReference>
<dbReference type="InterPro" id="IPR056850">
    <property type="entry name" value="ARM_UBP34_24_USP9X_Y"/>
</dbReference>
<dbReference type="SUPFAM" id="SSF54001">
    <property type="entry name" value="Cysteine proteinases"/>
    <property type="match status" value="1"/>
</dbReference>
<dbReference type="InterPro" id="IPR018200">
    <property type="entry name" value="USP_CS"/>
</dbReference>
<evidence type="ECO:0000256" key="1">
    <source>
        <dbReference type="ARBA" id="ARBA00000707"/>
    </source>
</evidence>
<dbReference type="Gene3D" id="3.10.20.90">
    <property type="entry name" value="Phosphatidylinositol 3-kinase Catalytic Subunit, Chain A, domain 1"/>
    <property type="match status" value="1"/>
</dbReference>
<keyword evidence="17" id="KW-1185">Reference proteome</keyword>
<dbReference type="GO" id="GO:0004843">
    <property type="term" value="F:cysteine-type deubiquitinase activity"/>
    <property type="evidence" value="ECO:0007669"/>
    <property type="project" value="UniProtKB-EC"/>
</dbReference>
<dbReference type="SUPFAM" id="SSF48371">
    <property type="entry name" value="ARM repeat"/>
    <property type="match status" value="1"/>
</dbReference>
<dbReference type="InterPro" id="IPR016024">
    <property type="entry name" value="ARM-type_fold"/>
</dbReference>
<evidence type="ECO:0000256" key="9">
    <source>
        <dbReference type="ARBA" id="ARBA00071639"/>
    </source>
</evidence>
<evidence type="ECO:0000313" key="16">
    <source>
        <dbReference type="EMBL" id="RMC08724.1"/>
    </source>
</evidence>
<evidence type="ECO:0000256" key="12">
    <source>
        <dbReference type="ARBA" id="ARBA00082184"/>
    </source>
</evidence>
<feature type="compositionally biased region" description="Low complexity" evidence="13">
    <location>
        <begin position="1974"/>
        <end position="1987"/>
    </location>
</feature>
<dbReference type="InterPro" id="IPR028889">
    <property type="entry name" value="USP"/>
</dbReference>
<keyword evidence="8" id="KW-0788">Thiol protease</keyword>
<feature type="compositionally biased region" description="Low complexity" evidence="13">
    <location>
        <begin position="2392"/>
        <end position="2405"/>
    </location>
</feature>
<dbReference type="Proteomes" id="UP000269221">
    <property type="component" value="Unassembled WGS sequence"/>
</dbReference>
<proteinExistence type="inferred from homology"/>
<feature type="compositionally biased region" description="Basic and acidic residues" evidence="13">
    <location>
        <begin position="2424"/>
        <end position="2433"/>
    </location>
</feature>
<evidence type="ECO:0000313" key="17">
    <source>
        <dbReference type="Proteomes" id="UP000269221"/>
    </source>
</evidence>
<dbReference type="OrthoDB" id="289038at2759"/>
<evidence type="ECO:0000259" key="14">
    <source>
        <dbReference type="PROSITE" id="PS50030"/>
    </source>
</evidence>
<evidence type="ECO:0000256" key="3">
    <source>
        <dbReference type="ARBA" id="ARBA00012759"/>
    </source>
</evidence>
<dbReference type="Pfam" id="PF25010">
    <property type="entry name" value="ARM_UBP24_USP9X-Y"/>
    <property type="match status" value="2"/>
</dbReference>
<dbReference type="InterPro" id="IPR050164">
    <property type="entry name" value="Peptidase_C19"/>
</dbReference>
<evidence type="ECO:0000256" key="7">
    <source>
        <dbReference type="ARBA" id="ARBA00022801"/>
    </source>
</evidence>
<dbReference type="PROSITE" id="PS00973">
    <property type="entry name" value="USP_2"/>
    <property type="match status" value="1"/>
</dbReference>
<dbReference type="InterPro" id="IPR015940">
    <property type="entry name" value="UBA"/>
</dbReference>
<dbReference type="GO" id="GO:0006508">
    <property type="term" value="P:proteolysis"/>
    <property type="evidence" value="ECO:0007669"/>
    <property type="project" value="UniProtKB-KW"/>
</dbReference>
<dbReference type="PANTHER" id="PTHR24006:SF729">
    <property type="entry name" value="UBIQUITIN CARBOXYL-TERMINAL HYDROLASE 24"/>
    <property type="match status" value="1"/>
</dbReference>
<protein>
    <recommendedName>
        <fullName evidence="9">Ubiquitin carboxyl-terminal hydrolase 24</fullName>
        <ecNumber evidence="3">3.4.19.12</ecNumber>
    </recommendedName>
    <alternativeName>
        <fullName evidence="12">Deubiquitinating enzyme 24</fullName>
    </alternativeName>
    <alternativeName>
        <fullName evidence="10">Ubiquitin thioesterase 24</fullName>
    </alternativeName>
    <alternativeName>
        <fullName evidence="11">Ubiquitin-specific-processing protease 24</fullName>
    </alternativeName>
</protein>
<dbReference type="FunFam" id="3.90.70.10:FF:000022">
    <property type="entry name" value="Ubiquitin carboxyl-terminal hydrolase 24"/>
    <property type="match status" value="1"/>
</dbReference>
<dbReference type="Pfam" id="PF22900">
    <property type="entry name" value="UCH_UBL1"/>
    <property type="match status" value="1"/>
</dbReference>
<dbReference type="InterPro" id="IPR009060">
    <property type="entry name" value="UBA-like_sf"/>
</dbReference>